<dbReference type="RefSeq" id="WP_227178226.1">
    <property type="nucleotide sequence ID" value="NZ_JAJBZT010000001.1"/>
</dbReference>
<reference evidence="2" key="1">
    <citation type="submission" date="2021-10" db="EMBL/GenBank/DDBJ databases">
        <title>The complete genome sequence of Leeia sp. TBRC 13508.</title>
        <authorList>
            <person name="Charoenyingcharoen P."/>
            <person name="Yukphan P."/>
        </authorList>
    </citation>
    <scope>NUCLEOTIDE SEQUENCE</scope>
    <source>
        <strain evidence="2">TBRC 13508</strain>
    </source>
</reference>
<dbReference type="Pfam" id="PF12279">
    <property type="entry name" value="DUF3619"/>
    <property type="match status" value="1"/>
</dbReference>
<keyword evidence="3" id="KW-1185">Reference proteome</keyword>
<name>A0ABS8D2P7_9NEIS</name>
<sequence>MQNQEEKTIRLVKEALDKQPSSLSDAAQTRLLVARQAALKAYRPQENRTIFWRINHVLHLGEHPVAYSASACIIAAALAFGWWFSTAEMEDHVDIDTQLLTDELPPHAYLDEQFASWLNSSQNPS</sequence>
<keyword evidence="1" id="KW-1133">Transmembrane helix</keyword>
<proteinExistence type="predicted"/>
<evidence type="ECO:0000313" key="2">
    <source>
        <dbReference type="EMBL" id="MCB6182476.1"/>
    </source>
</evidence>
<comment type="caution">
    <text evidence="2">The sequence shown here is derived from an EMBL/GenBank/DDBJ whole genome shotgun (WGS) entry which is preliminary data.</text>
</comment>
<dbReference type="InterPro" id="IPR022064">
    <property type="entry name" value="DUF3619"/>
</dbReference>
<gene>
    <name evidence="2" type="ORF">LIN78_02795</name>
</gene>
<keyword evidence="1" id="KW-0812">Transmembrane</keyword>
<protein>
    <submittedName>
        <fullName evidence="2">DUF3619 family protein</fullName>
    </submittedName>
</protein>
<organism evidence="2 3">
    <name type="scientific">Leeia speluncae</name>
    <dbReference type="NCBI Taxonomy" id="2884804"/>
    <lineage>
        <taxon>Bacteria</taxon>
        <taxon>Pseudomonadati</taxon>
        <taxon>Pseudomonadota</taxon>
        <taxon>Betaproteobacteria</taxon>
        <taxon>Neisseriales</taxon>
        <taxon>Leeiaceae</taxon>
        <taxon>Leeia</taxon>
    </lineage>
</organism>
<evidence type="ECO:0000313" key="3">
    <source>
        <dbReference type="Proteomes" id="UP001165395"/>
    </source>
</evidence>
<evidence type="ECO:0000256" key="1">
    <source>
        <dbReference type="SAM" id="Phobius"/>
    </source>
</evidence>
<accession>A0ABS8D2P7</accession>
<dbReference type="Proteomes" id="UP001165395">
    <property type="component" value="Unassembled WGS sequence"/>
</dbReference>
<dbReference type="EMBL" id="JAJBZT010000001">
    <property type="protein sequence ID" value="MCB6182476.1"/>
    <property type="molecule type" value="Genomic_DNA"/>
</dbReference>
<keyword evidence="1" id="KW-0472">Membrane</keyword>
<feature type="transmembrane region" description="Helical" evidence="1">
    <location>
        <begin position="65"/>
        <end position="84"/>
    </location>
</feature>